<proteinExistence type="predicted"/>
<name>A0A976XJ88_THEOR</name>
<evidence type="ECO:0000313" key="7">
    <source>
        <dbReference type="Proteomes" id="UP000244811"/>
    </source>
</evidence>
<organism evidence="6 7">
    <name type="scientific">Theileria orientalis</name>
    <dbReference type="NCBI Taxonomy" id="68886"/>
    <lineage>
        <taxon>Eukaryota</taxon>
        <taxon>Sar</taxon>
        <taxon>Alveolata</taxon>
        <taxon>Apicomplexa</taxon>
        <taxon>Aconoidasida</taxon>
        <taxon>Piroplasmida</taxon>
        <taxon>Theileriidae</taxon>
        <taxon>Theileria</taxon>
    </lineage>
</organism>
<evidence type="ECO:0000256" key="3">
    <source>
        <dbReference type="ARBA" id="ARBA00022694"/>
    </source>
</evidence>
<dbReference type="PANTHER" id="PTHR16288">
    <property type="entry name" value="WD40 REPEAT PROTEIN 4"/>
    <property type="match status" value="1"/>
</dbReference>
<evidence type="ECO:0000313" key="6">
    <source>
        <dbReference type="EMBL" id="UVC49801.1"/>
    </source>
</evidence>
<dbReference type="AlphaFoldDB" id="A0A976XJ88"/>
<keyword evidence="2" id="KW-0853">WD repeat</keyword>
<dbReference type="Proteomes" id="UP000244811">
    <property type="component" value="Chromosome 3"/>
</dbReference>
<dbReference type="GO" id="GO:0043527">
    <property type="term" value="C:tRNA methyltransferase complex"/>
    <property type="evidence" value="ECO:0007669"/>
    <property type="project" value="TreeGrafter"/>
</dbReference>
<dbReference type="InterPro" id="IPR015943">
    <property type="entry name" value="WD40/YVTN_repeat-like_dom_sf"/>
</dbReference>
<keyword evidence="4" id="KW-0677">Repeat</keyword>
<evidence type="ECO:0000256" key="4">
    <source>
        <dbReference type="ARBA" id="ARBA00022737"/>
    </source>
</evidence>
<dbReference type="SUPFAM" id="SSF50978">
    <property type="entry name" value="WD40 repeat-like"/>
    <property type="match status" value="1"/>
</dbReference>
<evidence type="ECO:0000256" key="1">
    <source>
        <dbReference type="ARBA" id="ARBA00004123"/>
    </source>
</evidence>
<evidence type="ECO:0000256" key="5">
    <source>
        <dbReference type="ARBA" id="ARBA00023242"/>
    </source>
</evidence>
<dbReference type="GO" id="GO:0006400">
    <property type="term" value="P:tRNA modification"/>
    <property type="evidence" value="ECO:0007669"/>
    <property type="project" value="TreeGrafter"/>
</dbReference>
<protein>
    <submittedName>
        <fullName evidence="6">Uncharacterized protein</fullName>
    </submittedName>
</protein>
<dbReference type="GO" id="GO:0005634">
    <property type="term" value="C:nucleus"/>
    <property type="evidence" value="ECO:0007669"/>
    <property type="project" value="UniProtKB-SubCell"/>
</dbReference>
<dbReference type="GO" id="GO:0005829">
    <property type="term" value="C:cytosol"/>
    <property type="evidence" value="ECO:0007669"/>
    <property type="project" value="TreeGrafter"/>
</dbReference>
<accession>A0A976XJ88</accession>
<keyword evidence="3" id="KW-0819">tRNA processing</keyword>
<comment type="subcellular location">
    <subcellularLocation>
        <location evidence="1">Nucleus</location>
    </subcellularLocation>
</comment>
<gene>
    <name evidence="6" type="ORF">MACK_003916</name>
</gene>
<dbReference type="PANTHER" id="PTHR16288:SF0">
    <property type="entry name" value="TRNA (GUANINE-N(7)-)-METHYLTRANSFERASE NON-CATALYTIC SUBUNIT WDR4"/>
    <property type="match status" value="1"/>
</dbReference>
<reference evidence="6" key="1">
    <citation type="submission" date="2022-07" db="EMBL/GenBank/DDBJ databases">
        <title>Evaluation of T. orientalis genome assembly methods using nanopore sequencing and analysis of variation between genomes.</title>
        <authorList>
            <person name="Yam J."/>
            <person name="Micallef M.L."/>
            <person name="Liu M."/>
            <person name="Djordjevic S.P."/>
            <person name="Bogema D.R."/>
            <person name="Jenkins C."/>
        </authorList>
    </citation>
    <scope>NUCLEOTIDE SEQUENCE</scope>
    <source>
        <strain evidence="6">Goon Nure</strain>
    </source>
</reference>
<evidence type="ECO:0000256" key="2">
    <source>
        <dbReference type="ARBA" id="ARBA00022574"/>
    </source>
</evidence>
<dbReference type="InterPro" id="IPR028884">
    <property type="entry name" value="Trm82"/>
</dbReference>
<keyword evidence="5" id="KW-0539">Nucleus</keyword>
<dbReference type="InterPro" id="IPR036322">
    <property type="entry name" value="WD40_repeat_dom_sf"/>
</dbReference>
<dbReference type="EMBL" id="CP056070">
    <property type="protein sequence ID" value="UVC49801.1"/>
    <property type="molecule type" value="Genomic_DNA"/>
</dbReference>
<dbReference type="Gene3D" id="2.130.10.10">
    <property type="entry name" value="YVTN repeat-like/Quinoprotein amine dehydrogenase"/>
    <property type="match status" value="1"/>
</dbReference>
<dbReference type="GO" id="GO:0036265">
    <property type="term" value="P:RNA (guanine-N7)-methylation"/>
    <property type="evidence" value="ECO:0007669"/>
    <property type="project" value="InterPro"/>
</dbReference>
<sequence length="326" mass="37360">MVDKIDKLILLGCDNKKYLIYDYDFNLLHNRKFGKKISFVTKYDDKFIIGDHFGDVSVINYSSTDCITTSDSQEDSAKDDKVLVPYSHYSTITASLIDNDALFTGDKDGKIIFNSMTNLHEIRSILLAHKMSISCMDIVDHKFLVSLSIENTIRIWCLSTCSEILCINLPINVLKNDSNEGSDDSIRYNLSCHYAKNLIVVPYFNHLLVIHFNFDKSELKDNKVFKLPFVAQSSLFIDDELYLIDEYSSLYSFELDSELGINDDKDNAKKFNNQRPKILPSSQFSTNMAIDLQPLTGSKLVEPRLLYDDQKRNRGVKINITKHVNV</sequence>